<keyword evidence="1" id="KW-0812">Transmembrane</keyword>
<dbReference type="Proteomes" id="UP000326287">
    <property type="component" value="Chromosome"/>
</dbReference>
<dbReference type="OrthoDB" id="5184507at2"/>
<keyword evidence="2" id="KW-0732">Signal</keyword>
<keyword evidence="4" id="KW-1185">Reference proteome</keyword>
<sequence>MLRHLACSAACVAATLFSLSATAQTTVVDPDNLGDWLIFPTGPVPVEFNTDQASTGAGSLAFGPVSSTPEDKFLMAPPYGTADFIAAGGPDPLLSEFVSFVYDFYPSAGSADNFYLNVYVDIDGDGPAVSFYDCRYDYVPSGTTGAWNTFTVNTATAPTLVTAQGGSTCPADLGGAGVNDVILYMVMNGGQSTAADAGLTGSWDNVQLTVGGTTTTWDFEPIAEPPVSGPTPPATPPAPIPAVPFGGLLLLIGALVALGRRFSR</sequence>
<gene>
    <name evidence="3" type="ORF">EY643_14895</name>
</gene>
<organism evidence="3 4">
    <name type="scientific">Halioglobus maricola</name>
    <dbReference type="NCBI Taxonomy" id="2601894"/>
    <lineage>
        <taxon>Bacteria</taxon>
        <taxon>Pseudomonadati</taxon>
        <taxon>Pseudomonadota</taxon>
        <taxon>Gammaproteobacteria</taxon>
        <taxon>Cellvibrionales</taxon>
        <taxon>Halieaceae</taxon>
        <taxon>Halioglobus</taxon>
    </lineage>
</organism>
<keyword evidence="1" id="KW-1133">Transmembrane helix</keyword>
<accession>A0A5P9NM52</accession>
<name>A0A5P9NM52_9GAMM</name>
<reference evidence="3 4" key="1">
    <citation type="submission" date="2019-02" db="EMBL/GenBank/DDBJ databases">
        <authorList>
            <person name="Li S.-H."/>
        </authorList>
    </citation>
    <scope>NUCLEOTIDE SEQUENCE [LARGE SCALE GENOMIC DNA]</scope>
    <source>
        <strain evidence="3 4">IMCC14385</strain>
    </source>
</reference>
<protein>
    <recommendedName>
        <fullName evidence="5">PEP-CTERM sorting domain-containing protein</fullName>
    </recommendedName>
</protein>
<evidence type="ECO:0000313" key="3">
    <source>
        <dbReference type="EMBL" id="QFU76832.1"/>
    </source>
</evidence>
<dbReference type="RefSeq" id="WP_153239974.1">
    <property type="nucleotide sequence ID" value="NZ_CP036422.1"/>
</dbReference>
<evidence type="ECO:0000256" key="2">
    <source>
        <dbReference type="SAM" id="SignalP"/>
    </source>
</evidence>
<dbReference type="EMBL" id="CP036422">
    <property type="protein sequence ID" value="QFU76832.1"/>
    <property type="molecule type" value="Genomic_DNA"/>
</dbReference>
<keyword evidence="1" id="KW-0472">Membrane</keyword>
<evidence type="ECO:0000256" key="1">
    <source>
        <dbReference type="SAM" id="Phobius"/>
    </source>
</evidence>
<feature type="signal peptide" evidence="2">
    <location>
        <begin position="1"/>
        <end position="23"/>
    </location>
</feature>
<feature type="chain" id="PRO_5024818531" description="PEP-CTERM sorting domain-containing protein" evidence="2">
    <location>
        <begin position="24"/>
        <end position="264"/>
    </location>
</feature>
<dbReference type="KEGG" id="halc:EY643_14895"/>
<evidence type="ECO:0008006" key="5">
    <source>
        <dbReference type="Google" id="ProtNLM"/>
    </source>
</evidence>
<dbReference type="AlphaFoldDB" id="A0A5P9NM52"/>
<proteinExistence type="predicted"/>
<evidence type="ECO:0000313" key="4">
    <source>
        <dbReference type="Proteomes" id="UP000326287"/>
    </source>
</evidence>
<feature type="transmembrane region" description="Helical" evidence="1">
    <location>
        <begin position="238"/>
        <end position="258"/>
    </location>
</feature>